<accession>A0ABT9EBV1</accession>
<dbReference type="EMBL" id="JAUTWS010000106">
    <property type="protein sequence ID" value="MDO9713622.1"/>
    <property type="molecule type" value="Genomic_DNA"/>
</dbReference>
<organism evidence="3 4">
    <name type="scientific">Paracraurococcus lichenis</name>
    <dbReference type="NCBI Taxonomy" id="3064888"/>
    <lineage>
        <taxon>Bacteria</taxon>
        <taxon>Pseudomonadati</taxon>
        <taxon>Pseudomonadota</taxon>
        <taxon>Alphaproteobacteria</taxon>
        <taxon>Acetobacterales</taxon>
        <taxon>Roseomonadaceae</taxon>
        <taxon>Paracraurococcus</taxon>
    </lineage>
</organism>
<dbReference type="InterPro" id="IPR002559">
    <property type="entry name" value="Transposase_11"/>
</dbReference>
<dbReference type="RefSeq" id="WP_305108477.1">
    <property type="nucleotide sequence ID" value="NZ_JAUTWS010000106.1"/>
</dbReference>
<reference evidence="3 4" key="1">
    <citation type="submission" date="2023-08" db="EMBL/GenBank/DDBJ databases">
        <title>The draft genome sequence of Paracraurococcus sp. LOR1-02.</title>
        <authorList>
            <person name="Kingkaew E."/>
            <person name="Tanasupawat S."/>
        </authorList>
    </citation>
    <scope>NUCLEOTIDE SEQUENCE [LARGE SCALE GENOMIC DNA]</scope>
    <source>
        <strain evidence="3 4">LOR1-02</strain>
    </source>
</reference>
<dbReference type="InterPro" id="IPR008490">
    <property type="entry name" value="Transposase_InsH_N"/>
</dbReference>
<protein>
    <submittedName>
        <fullName evidence="3">Transposase</fullName>
    </submittedName>
</protein>
<name>A0ABT9EBV1_9PROT</name>
<evidence type="ECO:0000313" key="3">
    <source>
        <dbReference type="EMBL" id="MDO9713622.1"/>
    </source>
</evidence>
<feature type="domain" description="Transposase IS4-like" evidence="1">
    <location>
        <begin position="223"/>
        <end position="392"/>
    </location>
</feature>
<dbReference type="PANTHER" id="PTHR35604:SF2">
    <property type="entry name" value="TRANSPOSASE INSH FOR INSERTION SEQUENCE ELEMENT IS5A-RELATED"/>
    <property type="match status" value="1"/>
</dbReference>
<feature type="domain" description="Transposase InsH N-terminal" evidence="2">
    <location>
        <begin position="37"/>
        <end position="119"/>
    </location>
</feature>
<sequence length="451" mass="49699">MALGRQKGRQSDLLVTWAEMPRSPGHAFYDRLQAELLSAEFDGFVEGQCAPYYAARQGRPSLPPGRYFRMLLVGYFEGIDSERGLEWRCADSLSLREFLRLGEREAVPDHSWLSRTRARLPLEVHDAVFTWVLQRLAERGLIKGERIGVDASTMEANAALRAIVRRDGGESYREMLVRMAKESGIETPTAEDLIRLDRKRKGKTLSNAEWESPTDPDARIAKLKDGRTHLAYKPEHALDLDTGAVVAAEMHSADRGDTATLPDTLASAARHLAAVEAAPSAAAPAEMVADKGYHSREVLKTLGDGPWKTRIAEPKRDGFSRWHGDDAARRAVVNNRTRLLSGIAHVAFKLRAEVVERSFALILDRGGMRRAWLRGRENLHKRYLIHVAGYNLGLIMRLLTGAGTPRGFQARVSALLAAISTQNGGLVVILIVAAGDQTAAIAFSIAPDPFG</sequence>
<dbReference type="PANTHER" id="PTHR35604">
    <property type="entry name" value="TRANSPOSASE INSH FOR INSERTION SEQUENCE ELEMENT IS5A-RELATED"/>
    <property type="match status" value="1"/>
</dbReference>
<evidence type="ECO:0000259" key="1">
    <source>
        <dbReference type="Pfam" id="PF01609"/>
    </source>
</evidence>
<comment type="caution">
    <text evidence="3">The sequence shown here is derived from an EMBL/GenBank/DDBJ whole genome shotgun (WGS) entry which is preliminary data.</text>
</comment>
<gene>
    <name evidence="3" type="ORF">Q7A36_35230</name>
</gene>
<evidence type="ECO:0000313" key="4">
    <source>
        <dbReference type="Proteomes" id="UP001243009"/>
    </source>
</evidence>
<dbReference type="Proteomes" id="UP001243009">
    <property type="component" value="Unassembled WGS sequence"/>
</dbReference>
<evidence type="ECO:0000259" key="2">
    <source>
        <dbReference type="Pfam" id="PF05598"/>
    </source>
</evidence>
<dbReference type="Pfam" id="PF05598">
    <property type="entry name" value="DUF772"/>
    <property type="match status" value="1"/>
</dbReference>
<proteinExistence type="predicted"/>
<keyword evidence="4" id="KW-1185">Reference proteome</keyword>
<dbReference type="Pfam" id="PF01609">
    <property type="entry name" value="DDE_Tnp_1"/>
    <property type="match status" value="1"/>
</dbReference>